<feature type="domain" description="Carrier" evidence="11">
    <location>
        <begin position="3422"/>
        <end position="3497"/>
    </location>
</feature>
<dbReference type="CDD" id="cd08956">
    <property type="entry name" value="KR_3_FAS_SDR_x"/>
    <property type="match status" value="2"/>
</dbReference>
<dbReference type="InterPro" id="IPR001031">
    <property type="entry name" value="Thioesterase"/>
</dbReference>
<dbReference type="SUPFAM" id="SSF52151">
    <property type="entry name" value="FabD/lysophospholipase-like"/>
    <property type="match status" value="2"/>
</dbReference>
<dbReference type="InterPro" id="IPR015083">
    <property type="entry name" value="NorB/c/GfsB-D-like_docking"/>
</dbReference>
<feature type="domain" description="PKS/mFAS DH" evidence="13">
    <location>
        <begin position="919"/>
        <end position="1197"/>
    </location>
</feature>
<feature type="region of interest" description="Disordered" evidence="10">
    <location>
        <begin position="3503"/>
        <end position="3532"/>
    </location>
</feature>
<dbReference type="SMART" id="SM00824">
    <property type="entry name" value="PKS_TE"/>
    <property type="match status" value="1"/>
</dbReference>
<dbReference type="InterPro" id="IPR049551">
    <property type="entry name" value="PKS_DH_C"/>
</dbReference>
<dbReference type="PANTHER" id="PTHR43775">
    <property type="entry name" value="FATTY ACID SYNTHASE"/>
    <property type="match status" value="1"/>
</dbReference>
<dbReference type="SMART" id="SM00826">
    <property type="entry name" value="PKS_DH"/>
    <property type="match status" value="2"/>
</dbReference>
<dbReference type="InterPro" id="IPR032821">
    <property type="entry name" value="PKS_assoc"/>
</dbReference>
<evidence type="ECO:0000256" key="5">
    <source>
        <dbReference type="ARBA" id="ARBA00022679"/>
    </source>
</evidence>
<dbReference type="InterPro" id="IPR020806">
    <property type="entry name" value="PKS_PP-bd"/>
</dbReference>
<feature type="active site" description="Proton donor; for dehydratase activity" evidence="9">
    <location>
        <position position="1117"/>
    </location>
</feature>
<keyword evidence="3" id="KW-0596">Phosphopantetheine</keyword>
<dbReference type="Pfam" id="PF08990">
    <property type="entry name" value="Docking"/>
    <property type="match status" value="1"/>
</dbReference>
<dbReference type="InterPro" id="IPR042104">
    <property type="entry name" value="PKS_dehydratase_sf"/>
</dbReference>
<dbReference type="InterPro" id="IPR001227">
    <property type="entry name" value="Ac_transferase_dom_sf"/>
</dbReference>
<dbReference type="SMART" id="SM00825">
    <property type="entry name" value="PKS_KS"/>
    <property type="match status" value="2"/>
</dbReference>
<dbReference type="Proteomes" id="UP001595908">
    <property type="component" value="Unassembled WGS sequence"/>
</dbReference>
<organism evidence="14 15">
    <name type="scientific">Streptomyces atroolivaceus</name>
    <dbReference type="NCBI Taxonomy" id="66869"/>
    <lineage>
        <taxon>Bacteria</taxon>
        <taxon>Bacillati</taxon>
        <taxon>Actinomycetota</taxon>
        <taxon>Actinomycetes</taxon>
        <taxon>Kitasatosporales</taxon>
        <taxon>Streptomycetaceae</taxon>
        <taxon>Streptomyces</taxon>
    </lineage>
</organism>
<dbReference type="Pfam" id="PF21089">
    <property type="entry name" value="PKS_DH_N"/>
    <property type="match status" value="2"/>
</dbReference>
<dbReference type="SMART" id="SM00827">
    <property type="entry name" value="PKS_AT"/>
    <property type="match status" value="2"/>
</dbReference>
<feature type="compositionally biased region" description="Low complexity" evidence="10">
    <location>
        <begin position="2187"/>
        <end position="2200"/>
    </location>
</feature>
<dbReference type="PROSITE" id="PS00012">
    <property type="entry name" value="PHOSPHOPANTETHEINE"/>
    <property type="match status" value="2"/>
</dbReference>
<dbReference type="InterPro" id="IPR016039">
    <property type="entry name" value="Thiolase-like"/>
</dbReference>
<dbReference type="Pfam" id="PF14765">
    <property type="entry name" value="PS-DH"/>
    <property type="match status" value="2"/>
</dbReference>
<dbReference type="InterPro" id="IPR049552">
    <property type="entry name" value="PKS_DH_N"/>
</dbReference>
<feature type="region of interest" description="N-terminal hotdog fold" evidence="9">
    <location>
        <begin position="919"/>
        <end position="1044"/>
    </location>
</feature>
<dbReference type="InterPro" id="IPR049900">
    <property type="entry name" value="PKS_mFAS_DH"/>
</dbReference>
<dbReference type="Pfam" id="PF16197">
    <property type="entry name" value="KAsynt_C_assoc"/>
    <property type="match status" value="2"/>
</dbReference>
<evidence type="ECO:0000256" key="2">
    <source>
        <dbReference type="ARBA" id="ARBA00004792"/>
    </source>
</evidence>
<keyword evidence="6" id="KW-0045">Antibiotic biosynthesis</keyword>
<dbReference type="InterPro" id="IPR050091">
    <property type="entry name" value="PKS_NRPS_Biosynth_Enz"/>
</dbReference>
<dbReference type="PROSITE" id="PS52004">
    <property type="entry name" value="KS3_2"/>
    <property type="match status" value="2"/>
</dbReference>
<sequence length="3829" mass="398090">MSEDRLVGALRASLKETDRLREQNKRLMDAGREPIAIIGMACRFPGGVATPEDLWRMLAAGEDGIGEFPTDRGWDLERLYDPTGERPGATYVREGGFLYDAGDFDADFFGISPRDALLMDPQQRLLLETAWEALERAGVPPHSVKGTPVGVFAGAMYHNYPGSYGSSGPLSGRLSYHLGIEGPAVTVDTACSSSLVTLHLAAQALRQGECPLALAGGVSVMSSPRTFVEFSIDGNLSRDGRCRPFAESADGTAWSEGAGMLLLERLSDARRNGHPVLAVVRGSAVNQDGASNGIAAPNGPAQQRVIRQALENARLSAEQIDVVEAHGSSTELGDPIEADALLATYGKERPEDRPQWLGSVKSNLGHTQGAAGVAGVMKMVLAMRNDLLPKTLYVDRPSRHVDWSEGAVRLLTEPVDWKANGRPRRAGVSSFGLSGTNAHVILEEAPRSPALPDGADGAPDREVVPAGPVPWILSGRSRDALRAQAGRLAEYLRDRPQDRPLDVACALATTRSPLEHRAVVTGTDRDELMRGLRALAEGEHAPNVELGLARGESTTAFLFPGGGAQRLGMGRELSAVHPAFAAAYDEVCAELDKHLDRPLRAMIDGDAEALDRVGYAQAALFAIEVALFRLAESMGLRADFLAGHSTGELAAAHVAGVLSLPDAARLVAARGRLMQGLPEGGAMVGINATEDEVRPLLTDGVGIAAVNSPGSVVVSGETDQVNAVAEVFAGRGVRTKRIRVSHAAHSPLMEPVLAEFREVAAGLDFQQPRIPVVSTVTGELATGDDLCSPDYWVRHMRQTVRFRDAVEGLRAEGATRFVELGPGGVLAAMAQECLADSSDSNLLVVPLLRKDRPEELSCATAVAQLHVRGTSPDWKTWFENRGARPVELPTYAFQRERYWLEASSAGGDPSSLGLEPVSHPLLGAATVLADSEGLLLSGRLSLATHSWLRDHAVGGAVLLPGTAFVELAVHAGSRIGSPGLRDLALHAPLVLPEQGAVRVQVLVGPADASGTHSVSVYSRVEEGGDGTPWTQHATGLLGRAGAVAPAVLTVWPPAGAESLDTDGMYEELAARGSGYGPMFQGLRAAWRSGDEIYAEVSLPENARATAEDFGLHPAVFDAALHAIGLAATEDEGMALPYAWSGVEFFAAGASAVRVRVRPAGGGPVGRNVALDIADVTGQPVASVAALTLREIAEEQLAAAVRPVTGVAADALFGVEWTPAALPEPAEGLDVVDFASLEGADASGPAPDVVVLRVAGGTDAEAARLATHRVLADVQSWLRDERCRTSRLVVLTSGAVALPGEDVADLGAAAVHGLIRSAQSEEPGRLLLVDGDAELDALDLLPRIVGLNESSVAVRGGTALLPRLARAGRAEGTGDAADRQADAYVLVTGGTGALGRVVARHLAGAHGVRRLLLVSRRGPQAEGVAELVAELAELGAETEVVACDLADREAARELLETRPVTAVVHSAGVLDDGVFASLTPERLDNVLRPKADAAWNLHELTKDTELTAFVLFSSAAGVLGAPGQANYAAANAFLDALAQHRRAHGLPAQSLAWGQWAQSEGMAAALSAPGAGTSAMRSGLPALSVAEGLELLDAATAAQEAVLVPLKLDITALRATPDRVADVLRGVVPSVRRAASTPEGSGGAVPGALAQLPAGERRAALLEVVLGSVMEVLGHSSTELIDTDRAFRDFGFDSLTAVELRNKLGGATGAQLASTVVFDYPTVAELAAHLHDTLFGRADADPDQPRAVTAAADDDPIVIVSMACRYPGDVNSPEELWQLVSEGRDATSPLPTDRSWDLDYWHSLLAGAGTVPRGGFVGNATDFDAAFFGISPNEAIMMAPEQRMLLEICWEALESAGINPLSLKESATGVFAGMMGGGGYDPGPLGELEQYSQYIGTGWHGSMISGRIAYSFGFEGPAVSVDTACSSSLVALHLARQALRNGDCDLALAGGVTALSSLEPFAQYGGGIAADGRCKAYSASADGVGWGEGVGMVVLERLSDAQRNGHPVLAFVRATAVNSDGASNGPTAPNGPSQERVIRKALDVAGLQPHEVDAVEGHGTGTTLGDPIEANALLATYGQDRPEDRPLWLGSVKTNMGHTQAAAGVAGVIKMVQAMRHGEVPMSRFADEPTPHVDWTTGNVRLLSETIPWPQNDRPRRVGVSSFGYSGTNAHAILEQGPGAEPEPAPASGPEAGAGAESGTEPAGVLPWLLTARTAEALPAQAGRLLAHLAENPGLGADDIGYSLALRQPQFAHRAAVVGDTREEQLAALAALAAEEDSSRVVTGTAKSGAKIAFLFPGHGTQRPGMGRELYAAFPAFAQALDELCACFDSYLDRPLRDVMFSEPGSVNAQLLGQVAFGQAAQFTMAVSLARLLEFWKLRPDFLLGHSGGEIAAAHFAGVLTLQDAVKFTSNRSELIQDMPSGVMVGIEAEEAEVRPMLTEGTDIAAVNSPRSLVVSGDSEQVRVIAEHWKGMGRRTKVLPIAAPGHSPLTEEFLDDLRDVAEELTFSEPRTKLVSTVTGALADGETLADPDHWIANCRRGVRFMDGVRSLEAEGVTHYVDLGTEGALAAMASACLTEAVDGAVVVPVQRKGTPEVTAAGLASGQLYADGSGVEAPRLFAARGARRVELPPYTFRRRRYWPDVDMAAVRASGGMGPTGMDVTDHPLLGAAVEVADSGELVLSGQISVDSQRWLADHAYGDTVLFPGAGFAELAISAGDEAGCPRLDELTIEAPLVLPGQGKVQVQLVVGPADGAGARAVTVHARPNRTSPGAGAAPWTRHASGVLVPESAPEPAGLTEWPPPGAEPIDVEGLYEGFAESGFRYGPAFRGLRAAWRLGDEVFSEIRLGPETSQSAEQFGLHPAALDAALQTIALSEGIEVESGMPYSWSGIDLYATGATKLRVRVTPIRSDAASVLLTDQAGQPVASVESLVLRPVPDIGAVVSAGHESLYGWDWVRLPAAASGTAAGQRAQWAVLGTEPGPLAAGLGAAGFDVTAHTGLDGLCERRPTAGVVVFDCSSLPTAQGPDAVRAGVRDTLDLLTSWLGAEALAGSTLAVMTRGAVALPGEDVTDLVGAAVWGLVRSAQAENPGRFVLVDTDGSGASHEALTALLASGEPQAVIRGGTVRGGRLVRPPADGGEPSGAFGPEGTTLVTGATGAVGRVLTRHLVTAHGVRRLLLLSRGGEAPELVEELTGLGAEVTLAACDAADREALSAVLGTVPAEHPLTSVVHLAAVVDDGTLASLTEEKVTAALRPKVDAAWNLHELTADRELTAFVLFSSVAGLLGNMGQGNYAAANAFLDALAAHRRAAGLPAQSLAWGLWAATGSGSGSGATPDEAQLAQEGMAALSDAEGAELFDAAIARQEPLLVPMRAGATGTGTNGTEGVPHVFRSLVAPVRRAASRTTVSDADALRRRLTGLTPEQLDKALEELVLEHAGALLGYGDNETIDPERHFLESGFDSLTAVELRNGLNSATGLRLSATVAFDHQTPGGLARHMAAEIGAVPRNAGQADGAARTSGSAGEAGEQGSAPGTGESVPELFRAMVRAGQVQDGLGLLSWVARTRSQFTSSADIERSPVSVRMAEGDEAPHLVCLCTPAAMGGAYQYAKLVSAFKGARTITVLPMPGFGPGEQLPASVPAVLDVLAATVKDIAGDEPFALLGHSGGGLLAYATAGLLEEQGRPPVGVALLDTYVVEQSADFQDFAAEVAVGALTREISYGQLGNTTSLSAMAQYVTLIPDIELKELATPTLLVKAAERFTVGDEAAEDGAAAGAGTAAADAGAAAVDESSSEDWQTTWSLANTVTTVPGDHFSLIEQGAETTAAVVENWLGSLA</sequence>
<dbReference type="Gene3D" id="1.10.1200.10">
    <property type="entry name" value="ACP-like"/>
    <property type="match status" value="2"/>
</dbReference>
<evidence type="ECO:0000259" key="12">
    <source>
        <dbReference type="PROSITE" id="PS52004"/>
    </source>
</evidence>
<dbReference type="InterPro" id="IPR018201">
    <property type="entry name" value="Ketoacyl_synth_AS"/>
</dbReference>
<dbReference type="Pfam" id="PF02801">
    <property type="entry name" value="Ketoacyl-synt_C"/>
    <property type="match status" value="2"/>
</dbReference>
<accession>A0ABV9VJF0</accession>
<dbReference type="PROSITE" id="PS52019">
    <property type="entry name" value="PKS_MFAS_DH"/>
    <property type="match status" value="2"/>
</dbReference>
<feature type="domain" description="Ketosynthase family 3 (KS3)" evidence="12">
    <location>
        <begin position="32"/>
        <end position="444"/>
    </location>
</feature>
<dbReference type="SMART" id="SM00822">
    <property type="entry name" value="PKS_KR"/>
    <property type="match status" value="2"/>
</dbReference>
<keyword evidence="5" id="KW-0808">Transferase</keyword>
<dbReference type="EMBL" id="JBHSJE010000015">
    <property type="protein sequence ID" value="MFC4983338.1"/>
    <property type="molecule type" value="Genomic_DNA"/>
</dbReference>
<dbReference type="PROSITE" id="PS50075">
    <property type="entry name" value="CARRIER"/>
    <property type="match status" value="2"/>
</dbReference>
<evidence type="ECO:0000256" key="4">
    <source>
        <dbReference type="ARBA" id="ARBA00022553"/>
    </source>
</evidence>
<keyword evidence="7" id="KW-0511">Multifunctional enzyme</keyword>
<dbReference type="InterPro" id="IPR055123">
    <property type="entry name" value="SpnB-like_Rossmann"/>
</dbReference>
<evidence type="ECO:0000259" key="13">
    <source>
        <dbReference type="PROSITE" id="PS52019"/>
    </source>
</evidence>
<feature type="compositionally biased region" description="Low complexity" evidence="10">
    <location>
        <begin position="3514"/>
        <end position="3528"/>
    </location>
</feature>
<keyword evidence="4" id="KW-0597">Phosphoprotein</keyword>
<dbReference type="Pfam" id="PF00550">
    <property type="entry name" value="PP-binding"/>
    <property type="match status" value="2"/>
</dbReference>
<evidence type="ECO:0000256" key="3">
    <source>
        <dbReference type="ARBA" id="ARBA00022450"/>
    </source>
</evidence>
<gene>
    <name evidence="14" type="ORF">ACFPL4_34240</name>
</gene>
<feature type="domain" description="Carrier" evidence="11">
    <location>
        <begin position="1658"/>
        <end position="1733"/>
    </location>
</feature>
<dbReference type="Pfam" id="PF00109">
    <property type="entry name" value="ketoacyl-synt"/>
    <property type="match status" value="2"/>
</dbReference>
<dbReference type="CDD" id="cd00833">
    <property type="entry name" value="PKS"/>
    <property type="match status" value="2"/>
</dbReference>
<dbReference type="SUPFAM" id="SSF47336">
    <property type="entry name" value="ACP-like"/>
    <property type="match status" value="1"/>
</dbReference>
<dbReference type="InterPro" id="IPR013968">
    <property type="entry name" value="PKS_KR"/>
</dbReference>
<feature type="active site" description="Proton acceptor; for dehydratase activity" evidence="9">
    <location>
        <position position="951"/>
    </location>
</feature>
<dbReference type="Gene3D" id="3.40.366.10">
    <property type="entry name" value="Malonyl-Coenzyme A Acyl Carrier Protein, domain 2"/>
    <property type="match status" value="2"/>
</dbReference>
<dbReference type="SMART" id="SM01294">
    <property type="entry name" value="PKS_PP_betabranch"/>
    <property type="match status" value="1"/>
</dbReference>
<name>A0ABV9VJF0_STRAZ</name>
<dbReference type="InterPro" id="IPR020802">
    <property type="entry name" value="TesA-like"/>
</dbReference>
<comment type="pathway">
    <text evidence="2">Antibiotic biosynthesis.</text>
</comment>
<keyword evidence="15" id="KW-1185">Reference proteome</keyword>
<evidence type="ECO:0000259" key="11">
    <source>
        <dbReference type="PROSITE" id="PS50075"/>
    </source>
</evidence>
<comment type="cofactor">
    <cofactor evidence="1">
        <name>pantetheine 4'-phosphate</name>
        <dbReference type="ChEBI" id="CHEBI:47942"/>
    </cofactor>
</comment>
<dbReference type="Gene3D" id="3.40.50.720">
    <property type="entry name" value="NAD(P)-binding Rossmann-like Domain"/>
    <property type="match status" value="2"/>
</dbReference>
<dbReference type="SUPFAM" id="SSF53474">
    <property type="entry name" value="alpha/beta-Hydrolases"/>
    <property type="match status" value="1"/>
</dbReference>
<evidence type="ECO:0000256" key="7">
    <source>
        <dbReference type="ARBA" id="ARBA00023268"/>
    </source>
</evidence>
<protein>
    <submittedName>
        <fullName evidence="14">Type I polyketide synthase</fullName>
    </submittedName>
</protein>
<dbReference type="InterPro" id="IPR036736">
    <property type="entry name" value="ACP-like_sf"/>
</dbReference>
<evidence type="ECO:0000256" key="10">
    <source>
        <dbReference type="SAM" id="MobiDB-lite"/>
    </source>
</evidence>
<dbReference type="Pfam" id="PF08659">
    <property type="entry name" value="KR"/>
    <property type="match status" value="2"/>
</dbReference>
<keyword evidence="8" id="KW-0012">Acyltransferase</keyword>
<dbReference type="InterPro" id="IPR006162">
    <property type="entry name" value="Ppantetheine_attach_site"/>
</dbReference>
<dbReference type="InterPro" id="IPR014030">
    <property type="entry name" value="Ketoacyl_synth_N"/>
</dbReference>
<dbReference type="InterPro" id="IPR014031">
    <property type="entry name" value="Ketoacyl_synth_C"/>
</dbReference>
<evidence type="ECO:0000256" key="8">
    <source>
        <dbReference type="ARBA" id="ARBA00023315"/>
    </source>
</evidence>
<dbReference type="PANTHER" id="PTHR43775:SF51">
    <property type="entry name" value="INACTIVE PHENOLPHTHIOCEROL SYNTHESIS POLYKETIDE SYNTHASE TYPE I PKS1-RELATED"/>
    <property type="match status" value="1"/>
</dbReference>
<dbReference type="InterPro" id="IPR020841">
    <property type="entry name" value="PKS_Beta-ketoAc_synthase_dom"/>
</dbReference>
<dbReference type="Gene3D" id="3.40.47.10">
    <property type="match status" value="2"/>
</dbReference>
<evidence type="ECO:0000256" key="9">
    <source>
        <dbReference type="PROSITE-ProRule" id="PRU01363"/>
    </source>
</evidence>
<dbReference type="Pfam" id="PF22953">
    <property type="entry name" value="SpnB_Rossmann"/>
    <property type="match status" value="2"/>
</dbReference>
<proteinExistence type="predicted"/>
<feature type="domain" description="Ketosynthase family 3 (KS3)" evidence="12">
    <location>
        <begin position="1753"/>
        <end position="2175"/>
    </location>
</feature>
<evidence type="ECO:0000313" key="15">
    <source>
        <dbReference type="Proteomes" id="UP001595908"/>
    </source>
</evidence>
<reference evidence="15" key="1">
    <citation type="journal article" date="2019" name="Int. J. Syst. Evol. Microbiol.">
        <title>The Global Catalogue of Microorganisms (GCM) 10K type strain sequencing project: providing services to taxonomists for standard genome sequencing and annotation.</title>
        <authorList>
            <consortium name="The Broad Institute Genomics Platform"/>
            <consortium name="The Broad Institute Genome Sequencing Center for Infectious Disease"/>
            <person name="Wu L."/>
            <person name="Ma J."/>
        </authorList>
    </citation>
    <scope>NUCLEOTIDE SEQUENCE [LARGE SCALE GENOMIC DNA]</scope>
    <source>
        <strain evidence="15">ICMP 257</strain>
    </source>
</reference>
<dbReference type="InterPro" id="IPR009081">
    <property type="entry name" value="PP-bd_ACP"/>
</dbReference>
<dbReference type="InterPro" id="IPR029058">
    <property type="entry name" value="AB_hydrolase_fold"/>
</dbReference>
<feature type="domain" description="PKS/mFAS DH" evidence="13">
    <location>
        <begin position="2662"/>
        <end position="2939"/>
    </location>
</feature>
<dbReference type="PROSITE" id="PS00606">
    <property type="entry name" value="KS3_1"/>
    <property type="match status" value="2"/>
</dbReference>
<feature type="active site" description="Proton donor; for dehydratase activity" evidence="9">
    <location>
        <position position="2863"/>
    </location>
</feature>
<feature type="region of interest" description="C-terminal hotdog fold" evidence="9">
    <location>
        <begin position="2802"/>
        <end position="2939"/>
    </location>
</feature>
<dbReference type="SUPFAM" id="SSF55048">
    <property type="entry name" value="Probable ACP-binding domain of malonyl-CoA ACP transacylase"/>
    <property type="match status" value="2"/>
</dbReference>
<dbReference type="InterPro" id="IPR057326">
    <property type="entry name" value="KR_dom"/>
</dbReference>
<dbReference type="InterPro" id="IPR014043">
    <property type="entry name" value="Acyl_transferase_dom"/>
</dbReference>
<dbReference type="InterPro" id="IPR016035">
    <property type="entry name" value="Acyl_Trfase/lysoPLipase"/>
</dbReference>
<evidence type="ECO:0000313" key="14">
    <source>
        <dbReference type="EMBL" id="MFC4983338.1"/>
    </source>
</evidence>
<feature type="region of interest" description="N-terminal hotdog fold" evidence="9">
    <location>
        <begin position="2662"/>
        <end position="2790"/>
    </location>
</feature>
<dbReference type="Gene3D" id="3.30.70.3290">
    <property type="match status" value="2"/>
</dbReference>
<dbReference type="Gene3D" id="3.10.129.110">
    <property type="entry name" value="Polyketide synthase dehydratase"/>
    <property type="match status" value="2"/>
</dbReference>
<dbReference type="Gene3D" id="3.40.50.1820">
    <property type="entry name" value="alpha/beta hydrolase"/>
    <property type="match status" value="1"/>
</dbReference>
<dbReference type="Pfam" id="PF00975">
    <property type="entry name" value="Thioesterase"/>
    <property type="match status" value="1"/>
</dbReference>
<dbReference type="InterPro" id="IPR036291">
    <property type="entry name" value="NAD(P)-bd_dom_sf"/>
</dbReference>
<feature type="active site" description="Proton acceptor; for dehydratase activity" evidence="9">
    <location>
        <position position="2694"/>
    </location>
</feature>
<feature type="region of interest" description="C-terminal hotdog fold" evidence="9">
    <location>
        <begin position="1056"/>
        <end position="1197"/>
    </location>
</feature>
<evidence type="ECO:0000256" key="6">
    <source>
        <dbReference type="ARBA" id="ARBA00023194"/>
    </source>
</evidence>
<feature type="region of interest" description="Disordered" evidence="10">
    <location>
        <begin position="2173"/>
        <end position="2200"/>
    </location>
</feature>
<dbReference type="SUPFAM" id="SSF53901">
    <property type="entry name" value="Thiolase-like"/>
    <property type="match status" value="2"/>
</dbReference>
<comment type="caution">
    <text evidence="14">The sequence shown here is derived from an EMBL/GenBank/DDBJ whole genome shotgun (WGS) entry which is preliminary data.</text>
</comment>
<feature type="region of interest" description="Disordered" evidence="10">
    <location>
        <begin position="3125"/>
        <end position="3145"/>
    </location>
</feature>
<dbReference type="InterPro" id="IPR016036">
    <property type="entry name" value="Malonyl_transacylase_ACP-bd"/>
</dbReference>
<dbReference type="Pfam" id="PF00698">
    <property type="entry name" value="Acyl_transf_1"/>
    <property type="match status" value="2"/>
</dbReference>
<evidence type="ECO:0000256" key="1">
    <source>
        <dbReference type="ARBA" id="ARBA00001957"/>
    </source>
</evidence>
<dbReference type="InterPro" id="IPR020807">
    <property type="entry name" value="PKS_DH"/>
</dbReference>
<dbReference type="SMART" id="SM00823">
    <property type="entry name" value="PKS_PP"/>
    <property type="match status" value="2"/>
</dbReference>
<dbReference type="SUPFAM" id="SSF51735">
    <property type="entry name" value="NAD(P)-binding Rossmann-fold domains"/>
    <property type="match status" value="4"/>
</dbReference>